<dbReference type="InterPro" id="IPR044842">
    <property type="entry name" value="ALKBH9B/ALKBH10B-like"/>
</dbReference>
<dbReference type="InterPro" id="IPR037151">
    <property type="entry name" value="AlkB-like_sf"/>
</dbReference>
<dbReference type="GO" id="GO:0032451">
    <property type="term" value="F:demethylase activity"/>
    <property type="evidence" value="ECO:0007669"/>
    <property type="project" value="InterPro"/>
</dbReference>
<dbReference type="Proteomes" id="UP000775213">
    <property type="component" value="Unassembled WGS sequence"/>
</dbReference>
<dbReference type="EMBL" id="JAGFBR010000007">
    <property type="protein sequence ID" value="KAH0464430.1"/>
    <property type="molecule type" value="Genomic_DNA"/>
</dbReference>
<proteinExistence type="inferred from homology"/>
<dbReference type="PANTHER" id="PTHR31447:SF23">
    <property type="entry name" value="2-OXOGLUTARATE AND FE(II)-DEPENDENT OXYGENASE SUPERFAMILY PROTEIN"/>
    <property type="match status" value="1"/>
</dbReference>
<dbReference type="GO" id="GO:0006402">
    <property type="term" value="P:mRNA catabolic process"/>
    <property type="evidence" value="ECO:0007669"/>
    <property type="project" value="InterPro"/>
</dbReference>
<comment type="similarity">
    <text evidence="1">Belongs to the alkB family.</text>
</comment>
<evidence type="ECO:0000313" key="2">
    <source>
        <dbReference type="EMBL" id="KAH0464430.1"/>
    </source>
</evidence>
<dbReference type="GO" id="GO:0003729">
    <property type="term" value="F:mRNA binding"/>
    <property type="evidence" value="ECO:0007669"/>
    <property type="project" value="InterPro"/>
</dbReference>
<protein>
    <submittedName>
        <fullName evidence="2">Uncharacterized protein</fullName>
    </submittedName>
</protein>
<evidence type="ECO:0000313" key="3">
    <source>
        <dbReference type="Proteomes" id="UP000775213"/>
    </source>
</evidence>
<dbReference type="PANTHER" id="PTHR31447">
    <property type="entry name" value="HYDROXYPROLINE-RICH GLYCOPROTEIN FAMILY PROTEIN-RELATED"/>
    <property type="match status" value="1"/>
</dbReference>
<name>A0AAV7GRG7_DENCH</name>
<dbReference type="AlphaFoldDB" id="A0AAV7GRG7"/>
<organism evidence="2 3">
    <name type="scientific">Dendrobium chrysotoxum</name>
    <name type="common">Orchid</name>
    <dbReference type="NCBI Taxonomy" id="161865"/>
    <lineage>
        <taxon>Eukaryota</taxon>
        <taxon>Viridiplantae</taxon>
        <taxon>Streptophyta</taxon>
        <taxon>Embryophyta</taxon>
        <taxon>Tracheophyta</taxon>
        <taxon>Spermatophyta</taxon>
        <taxon>Magnoliopsida</taxon>
        <taxon>Liliopsida</taxon>
        <taxon>Asparagales</taxon>
        <taxon>Orchidaceae</taxon>
        <taxon>Epidendroideae</taxon>
        <taxon>Malaxideae</taxon>
        <taxon>Dendrobiinae</taxon>
        <taxon>Dendrobium</taxon>
    </lineage>
</organism>
<keyword evidence="3" id="KW-1185">Reference proteome</keyword>
<accession>A0AAV7GRG7</accession>
<evidence type="ECO:0000256" key="1">
    <source>
        <dbReference type="ARBA" id="ARBA00007879"/>
    </source>
</evidence>
<gene>
    <name evidence="2" type="ORF">IEQ34_007216</name>
</gene>
<dbReference type="Gene3D" id="2.60.120.590">
    <property type="entry name" value="Alpha-ketoglutarate-dependent dioxygenase AlkB-like"/>
    <property type="match status" value="1"/>
</dbReference>
<sequence length="202" mass="24091">MAQKEELEKNRNKNTHDLVVEEKVEVNPKNTKPCREEKEQRFFTDMGMMKYFDFRGPRIAHQGFSSIEYKRIVEFIYDLPNKGRNNQLGDLLTCFFIHLENRILTIKLIMRKKWDSSSCNINIYELDDCIVAHIDSHDFMRSFCTIIFNVRIQLKNFWAKRILWINFNSPISWIVLDDFHIILDDPAKIETLIRATKLRGSD</sequence>
<reference evidence="2 3" key="1">
    <citation type="journal article" date="2021" name="Hortic Res">
        <title>Chromosome-scale assembly of the Dendrobium chrysotoxum genome enhances the understanding of orchid evolution.</title>
        <authorList>
            <person name="Zhang Y."/>
            <person name="Zhang G.Q."/>
            <person name="Zhang D."/>
            <person name="Liu X.D."/>
            <person name="Xu X.Y."/>
            <person name="Sun W.H."/>
            <person name="Yu X."/>
            <person name="Zhu X."/>
            <person name="Wang Z.W."/>
            <person name="Zhao X."/>
            <person name="Zhong W.Y."/>
            <person name="Chen H."/>
            <person name="Yin W.L."/>
            <person name="Huang T."/>
            <person name="Niu S.C."/>
            <person name="Liu Z.J."/>
        </authorList>
    </citation>
    <scope>NUCLEOTIDE SEQUENCE [LARGE SCALE GENOMIC DNA]</scope>
    <source>
        <strain evidence="2">Lindl</strain>
    </source>
</reference>
<comment type="caution">
    <text evidence="2">The sequence shown here is derived from an EMBL/GenBank/DDBJ whole genome shotgun (WGS) entry which is preliminary data.</text>
</comment>